<organism evidence="3 4">
    <name type="scientific">Brassica cretica</name>
    <name type="common">Mustard</name>
    <dbReference type="NCBI Taxonomy" id="69181"/>
    <lineage>
        <taxon>Eukaryota</taxon>
        <taxon>Viridiplantae</taxon>
        <taxon>Streptophyta</taxon>
        <taxon>Embryophyta</taxon>
        <taxon>Tracheophyta</taxon>
        <taxon>Spermatophyta</taxon>
        <taxon>Magnoliopsida</taxon>
        <taxon>eudicotyledons</taxon>
        <taxon>Gunneridae</taxon>
        <taxon>Pentapetalae</taxon>
        <taxon>rosids</taxon>
        <taxon>malvids</taxon>
        <taxon>Brassicales</taxon>
        <taxon>Brassicaceae</taxon>
        <taxon>Brassiceae</taxon>
        <taxon>Brassica</taxon>
    </lineage>
</organism>
<dbReference type="AlphaFoldDB" id="A0A8S9Q8S2"/>
<feature type="region of interest" description="Disordered" evidence="1">
    <location>
        <begin position="173"/>
        <end position="209"/>
    </location>
</feature>
<reference evidence="3" key="1">
    <citation type="submission" date="2019-12" db="EMBL/GenBank/DDBJ databases">
        <title>Genome sequencing and annotation of Brassica cretica.</title>
        <authorList>
            <person name="Studholme D.J."/>
            <person name="Sarris P."/>
        </authorList>
    </citation>
    <scope>NUCLEOTIDE SEQUENCE</scope>
    <source>
        <strain evidence="3">PFS-109/04</strain>
        <tissue evidence="3">Leaf</tissue>
    </source>
</reference>
<name>A0A8S9Q8S2_BRACR</name>
<proteinExistence type="predicted"/>
<dbReference type="Proteomes" id="UP000712600">
    <property type="component" value="Unassembled WGS sequence"/>
</dbReference>
<dbReference type="InterPro" id="IPR029480">
    <property type="entry name" value="Transpos_assoc"/>
</dbReference>
<evidence type="ECO:0000313" key="3">
    <source>
        <dbReference type="EMBL" id="KAF3540145.1"/>
    </source>
</evidence>
<evidence type="ECO:0000313" key="4">
    <source>
        <dbReference type="Proteomes" id="UP000712600"/>
    </source>
</evidence>
<comment type="caution">
    <text evidence="3">The sequence shown here is derived from an EMBL/GenBank/DDBJ whole genome shotgun (WGS) entry which is preliminary data.</text>
</comment>
<dbReference type="Pfam" id="PF13963">
    <property type="entry name" value="Transpos_assoc"/>
    <property type="match status" value="1"/>
</dbReference>
<accession>A0A8S9Q8S2</accession>
<feature type="compositionally biased region" description="Polar residues" evidence="1">
    <location>
        <begin position="196"/>
        <end position="209"/>
    </location>
</feature>
<sequence length="209" mass="24340">MSDYFYSREWMDRHIDPINNCVSREFKEGIDFFIAFASNQTSFIEGKAMLCPCARCQNRKQRDSRTVSRHLYRVEFKSNNYLWLSHGENYYDVGESSTGGQFMGEDTLHTEEETYQENFPNAMGGELEDVMEAPNEEQYRDVVFQAFETDDRHNQVVTQSEMLRFETYVVEDDSDYDSMPVVPPNDEYVSEDELQPSCTDSDSGSDSRS</sequence>
<gene>
    <name evidence="3" type="ORF">F2Q69_00020349</name>
</gene>
<protein>
    <recommendedName>
        <fullName evidence="2">Transposase-associated domain-containing protein</fullName>
    </recommendedName>
</protein>
<feature type="domain" description="Transposase-associated" evidence="2">
    <location>
        <begin position="8"/>
        <end position="88"/>
    </location>
</feature>
<evidence type="ECO:0000256" key="1">
    <source>
        <dbReference type="SAM" id="MobiDB-lite"/>
    </source>
</evidence>
<evidence type="ECO:0000259" key="2">
    <source>
        <dbReference type="Pfam" id="PF13963"/>
    </source>
</evidence>
<dbReference type="EMBL" id="QGKX02001290">
    <property type="protein sequence ID" value="KAF3540145.1"/>
    <property type="molecule type" value="Genomic_DNA"/>
</dbReference>